<dbReference type="AlphaFoldDB" id="A0A9Q3HRU4"/>
<evidence type="ECO:0000313" key="1">
    <source>
        <dbReference type="EMBL" id="MBW0512874.1"/>
    </source>
</evidence>
<dbReference type="EMBL" id="AVOT02023040">
    <property type="protein sequence ID" value="MBW0512874.1"/>
    <property type="molecule type" value="Genomic_DNA"/>
</dbReference>
<comment type="caution">
    <text evidence="1">The sequence shown here is derived from an EMBL/GenBank/DDBJ whole genome shotgun (WGS) entry which is preliminary data.</text>
</comment>
<gene>
    <name evidence="1" type="ORF">O181_052589</name>
</gene>
<accession>A0A9Q3HRU4</accession>
<organism evidence="1 2">
    <name type="scientific">Austropuccinia psidii MF-1</name>
    <dbReference type="NCBI Taxonomy" id="1389203"/>
    <lineage>
        <taxon>Eukaryota</taxon>
        <taxon>Fungi</taxon>
        <taxon>Dikarya</taxon>
        <taxon>Basidiomycota</taxon>
        <taxon>Pucciniomycotina</taxon>
        <taxon>Pucciniomycetes</taxon>
        <taxon>Pucciniales</taxon>
        <taxon>Sphaerophragmiaceae</taxon>
        <taxon>Austropuccinia</taxon>
    </lineage>
</organism>
<evidence type="ECO:0000313" key="2">
    <source>
        <dbReference type="Proteomes" id="UP000765509"/>
    </source>
</evidence>
<proteinExistence type="predicted"/>
<protein>
    <submittedName>
        <fullName evidence="1">Uncharacterized protein</fullName>
    </submittedName>
</protein>
<name>A0A9Q3HRU4_9BASI</name>
<dbReference type="Proteomes" id="UP000765509">
    <property type="component" value="Unassembled WGS sequence"/>
</dbReference>
<reference evidence="1" key="1">
    <citation type="submission" date="2021-03" db="EMBL/GenBank/DDBJ databases">
        <title>Draft genome sequence of rust myrtle Austropuccinia psidii MF-1, a brazilian biotype.</title>
        <authorList>
            <person name="Quecine M.C."/>
            <person name="Pachon D.M.R."/>
            <person name="Bonatelli M.L."/>
            <person name="Correr F.H."/>
            <person name="Franceschini L.M."/>
            <person name="Leite T.F."/>
            <person name="Margarido G.R.A."/>
            <person name="Almeida C.A."/>
            <person name="Ferrarezi J.A."/>
            <person name="Labate C.A."/>
        </authorList>
    </citation>
    <scope>NUCLEOTIDE SEQUENCE</scope>
    <source>
        <strain evidence="1">MF-1</strain>
    </source>
</reference>
<dbReference type="OrthoDB" id="3064439at2759"/>
<keyword evidence="2" id="KW-1185">Reference proteome</keyword>
<sequence>MGQITYHSRIQSGDLALLSTTNFNKIQGCKKLKDSFAGPSVIDALCGENAVEVELSDELCDKPPSFLVSLIKPYKSGDSKNLPLRNKVPQHIAPFE</sequence>